<keyword evidence="1" id="KW-0812">Transmembrane</keyword>
<keyword evidence="3" id="KW-1185">Reference proteome</keyword>
<dbReference type="Proteomes" id="UP000298663">
    <property type="component" value="Unassembled WGS sequence"/>
</dbReference>
<gene>
    <name evidence="2" type="ORF">L596_019277</name>
</gene>
<keyword evidence="1" id="KW-0472">Membrane</keyword>
<comment type="caution">
    <text evidence="2">The sequence shown here is derived from an EMBL/GenBank/DDBJ whole genome shotgun (WGS) entry which is preliminary data.</text>
</comment>
<reference evidence="2 3" key="1">
    <citation type="journal article" date="2015" name="Genome Biol.">
        <title>Comparative genomics of Steinernema reveals deeply conserved gene regulatory networks.</title>
        <authorList>
            <person name="Dillman A.R."/>
            <person name="Macchietto M."/>
            <person name="Porter C.F."/>
            <person name="Rogers A."/>
            <person name="Williams B."/>
            <person name="Antoshechkin I."/>
            <person name="Lee M.M."/>
            <person name="Goodwin Z."/>
            <person name="Lu X."/>
            <person name="Lewis E.E."/>
            <person name="Goodrich-Blair H."/>
            <person name="Stock S.P."/>
            <person name="Adams B.J."/>
            <person name="Sternberg P.W."/>
            <person name="Mortazavi A."/>
        </authorList>
    </citation>
    <scope>NUCLEOTIDE SEQUENCE [LARGE SCALE GENOMIC DNA]</scope>
    <source>
        <strain evidence="2 3">ALL</strain>
    </source>
</reference>
<feature type="transmembrane region" description="Helical" evidence="1">
    <location>
        <begin position="93"/>
        <end position="113"/>
    </location>
</feature>
<keyword evidence="1" id="KW-1133">Transmembrane helix</keyword>
<dbReference type="EMBL" id="AZBU02000006">
    <property type="protein sequence ID" value="TKR71728.1"/>
    <property type="molecule type" value="Genomic_DNA"/>
</dbReference>
<reference evidence="2 3" key="2">
    <citation type="journal article" date="2019" name="G3 (Bethesda)">
        <title>Hybrid Assembly of the Genome of the Entomopathogenic Nematode Steinernema carpocapsae Identifies the X-Chromosome.</title>
        <authorList>
            <person name="Serra L."/>
            <person name="Macchietto M."/>
            <person name="Macias-Munoz A."/>
            <person name="McGill C.J."/>
            <person name="Rodriguez I.M."/>
            <person name="Rodriguez B."/>
            <person name="Murad R."/>
            <person name="Mortazavi A."/>
        </authorList>
    </citation>
    <scope>NUCLEOTIDE SEQUENCE [LARGE SCALE GENOMIC DNA]</scope>
    <source>
        <strain evidence="2 3">ALL</strain>
    </source>
</reference>
<evidence type="ECO:0000313" key="3">
    <source>
        <dbReference type="Proteomes" id="UP000298663"/>
    </source>
</evidence>
<evidence type="ECO:0000313" key="2">
    <source>
        <dbReference type="EMBL" id="TKR71728.1"/>
    </source>
</evidence>
<name>A0A4U5MQ70_STECR</name>
<protein>
    <submittedName>
        <fullName evidence="2">Uncharacterized protein</fullName>
    </submittedName>
</protein>
<organism evidence="2 3">
    <name type="scientific">Steinernema carpocapsae</name>
    <name type="common">Entomopathogenic nematode</name>
    <dbReference type="NCBI Taxonomy" id="34508"/>
    <lineage>
        <taxon>Eukaryota</taxon>
        <taxon>Metazoa</taxon>
        <taxon>Ecdysozoa</taxon>
        <taxon>Nematoda</taxon>
        <taxon>Chromadorea</taxon>
        <taxon>Rhabditida</taxon>
        <taxon>Tylenchina</taxon>
        <taxon>Panagrolaimomorpha</taxon>
        <taxon>Strongyloidoidea</taxon>
        <taxon>Steinernematidae</taxon>
        <taxon>Steinernema</taxon>
    </lineage>
</organism>
<evidence type="ECO:0000256" key="1">
    <source>
        <dbReference type="SAM" id="Phobius"/>
    </source>
</evidence>
<accession>A0A4U5MQ70</accession>
<dbReference type="AlphaFoldDB" id="A0A4U5MQ70"/>
<proteinExistence type="predicted"/>
<sequence length="129" mass="14146">MQSGGIVLIIYIYIFGCSSNPKGYLQIGEWRKTCLSLPDGNVTLEENGVIRPKTEIPPTTSPLPIPQELSTTDATTPKIAFTLTVHTETLCVILIWAAFVGIGFAVGCFCLNAKTFSRKKAHVIRYIEV</sequence>